<gene>
    <name evidence="2" type="ORF">ACFFNY_10520</name>
</gene>
<comment type="caution">
    <text evidence="2">The sequence shown here is derived from an EMBL/GenBank/DDBJ whole genome shotgun (WGS) entry which is preliminary data.</text>
</comment>
<sequence length="397" mass="44334">MEATSKTVPLQTGAASLFVHVSDLRRAAEWYSDLLGLPIMEERLNGGPVYWFDLPGTGLLLDDNSGNRENPDWREEMKPLFMFACDNIDEAYDYVQSKAEVLGEPERYTNVAHFCFRSPDGRVYMVCWSKDGGTQPELPASLSPVRPRVGGVFINVRDMRASAAWLSDLLGVPLREKETSGSIYVISASRGADLLLDDNRAQNGDSFEIPFMLDTNDIGGALAYVLERGLTVFHGIERHRSLAFFALADPDGNLVMVCGDDEEHAGDIDGYTLVQLPVRNLKRSVAFYMDMLGYVLEHPERPIEEHAFLRTKSGSGPGLHLCEVADGEFKTDHWLREGKPVHGLELHSRDVRTLHRRLVRSGVRIEAAPYFVEPCGGYVKFYDPDGHLLVVNQSSTQ</sequence>
<dbReference type="EMBL" id="JBHMAG010000008">
    <property type="protein sequence ID" value="MFB9751989.1"/>
    <property type="molecule type" value="Genomic_DNA"/>
</dbReference>
<dbReference type="InterPro" id="IPR029068">
    <property type="entry name" value="Glyas_Bleomycin-R_OHBP_Dase"/>
</dbReference>
<evidence type="ECO:0000259" key="1">
    <source>
        <dbReference type="PROSITE" id="PS51819"/>
    </source>
</evidence>
<dbReference type="Gene3D" id="3.10.180.10">
    <property type="entry name" value="2,3-Dihydroxybiphenyl 1,2-Dioxygenase, domain 1"/>
    <property type="match status" value="3"/>
</dbReference>
<keyword evidence="3" id="KW-1185">Reference proteome</keyword>
<feature type="domain" description="VOC" evidence="1">
    <location>
        <begin position="148"/>
        <end position="260"/>
    </location>
</feature>
<evidence type="ECO:0000313" key="2">
    <source>
        <dbReference type="EMBL" id="MFB9751989.1"/>
    </source>
</evidence>
<evidence type="ECO:0000313" key="3">
    <source>
        <dbReference type="Proteomes" id="UP001589619"/>
    </source>
</evidence>
<reference evidence="2 3" key="1">
    <citation type="submission" date="2024-09" db="EMBL/GenBank/DDBJ databases">
        <authorList>
            <person name="Sun Q."/>
            <person name="Mori K."/>
        </authorList>
    </citation>
    <scope>NUCLEOTIDE SEQUENCE [LARGE SCALE GENOMIC DNA]</scope>
    <source>
        <strain evidence="2 3">JCM 12520</strain>
    </source>
</reference>
<proteinExistence type="predicted"/>
<dbReference type="SUPFAM" id="SSF54593">
    <property type="entry name" value="Glyoxalase/Bleomycin resistance protein/Dihydroxybiphenyl dioxygenase"/>
    <property type="match status" value="3"/>
</dbReference>
<dbReference type="PANTHER" id="PTHR36503">
    <property type="entry name" value="BLR2520 PROTEIN"/>
    <property type="match status" value="1"/>
</dbReference>
<dbReference type="PROSITE" id="PS51819">
    <property type="entry name" value="VOC"/>
    <property type="match status" value="3"/>
</dbReference>
<feature type="domain" description="VOC" evidence="1">
    <location>
        <begin position="270"/>
        <end position="394"/>
    </location>
</feature>
<dbReference type="InterPro" id="IPR037523">
    <property type="entry name" value="VOC_core"/>
</dbReference>
<dbReference type="Proteomes" id="UP001589619">
    <property type="component" value="Unassembled WGS sequence"/>
</dbReference>
<protein>
    <submittedName>
        <fullName evidence="2">VOC family protein</fullName>
    </submittedName>
</protein>
<organism evidence="2 3">
    <name type="scientific">Paenibacillus hodogayensis</name>
    <dbReference type="NCBI Taxonomy" id="279208"/>
    <lineage>
        <taxon>Bacteria</taxon>
        <taxon>Bacillati</taxon>
        <taxon>Bacillota</taxon>
        <taxon>Bacilli</taxon>
        <taxon>Bacillales</taxon>
        <taxon>Paenibacillaceae</taxon>
        <taxon>Paenibacillus</taxon>
    </lineage>
</organism>
<dbReference type="InterPro" id="IPR004360">
    <property type="entry name" value="Glyas_Fos-R_dOase_dom"/>
</dbReference>
<feature type="domain" description="VOC" evidence="1">
    <location>
        <begin position="13"/>
        <end position="141"/>
    </location>
</feature>
<dbReference type="Pfam" id="PF00903">
    <property type="entry name" value="Glyoxalase"/>
    <property type="match status" value="3"/>
</dbReference>
<name>A0ABV5VUJ6_9BACL</name>
<accession>A0ABV5VUJ6</accession>
<dbReference type="PANTHER" id="PTHR36503:SF1">
    <property type="entry name" value="BLR2520 PROTEIN"/>
    <property type="match status" value="1"/>
</dbReference>
<dbReference type="RefSeq" id="WP_344915776.1">
    <property type="nucleotide sequence ID" value="NZ_BAAAYO010000017.1"/>
</dbReference>